<dbReference type="AlphaFoldDB" id="A0A803YKY9"/>
<reference evidence="2 3" key="1">
    <citation type="journal article" date="2010" name="PLoS Biol.">
        <title>Multi-platform next-generation sequencing of the domestic turkey (Meleagris gallopavo): genome assembly and analysis.</title>
        <authorList>
            <person name="Dalloul R.A."/>
            <person name="Long J.A."/>
            <person name="Zimin A.V."/>
            <person name="Aslam L."/>
            <person name="Beal K."/>
            <person name="Blomberg L.A."/>
            <person name="Bouffard P."/>
            <person name="Burt D.W."/>
            <person name="Crasta O."/>
            <person name="Crooijmans R.P."/>
            <person name="Cooper K."/>
            <person name="Coulombe R.A."/>
            <person name="De S."/>
            <person name="Delany M.E."/>
            <person name="Dodgson J.B."/>
            <person name="Dong J.J."/>
            <person name="Evans C."/>
            <person name="Frederickson K.M."/>
            <person name="Flicek P."/>
            <person name="Florea L."/>
            <person name="Folkerts O."/>
            <person name="Groenen M.A."/>
            <person name="Harkins T.T."/>
            <person name="Herrero J."/>
            <person name="Hoffmann S."/>
            <person name="Megens H.J."/>
            <person name="Jiang A."/>
            <person name="de Jong P."/>
            <person name="Kaiser P."/>
            <person name="Kim H."/>
            <person name="Kim K.W."/>
            <person name="Kim S."/>
            <person name="Langenberger D."/>
            <person name="Lee M.K."/>
            <person name="Lee T."/>
            <person name="Mane S."/>
            <person name="Marcais G."/>
            <person name="Marz M."/>
            <person name="McElroy A.P."/>
            <person name="Modise T."/>
            <person name="Nefedov M."/>
            <person name="Notredame C."/>
            <person name="Paton I.R."/>
            <person name="Payne W.S."/>
            <person name="Pertea G."/>
            <person name="Prickett D."/>
            <person name="Puiu D."/>
            <person name="Qioa D."/>
            <person name="Raineri E."/>
            <person name="Ruffier M."/>
            <person name="Salzberg S.L."/>
            <person name="Schatz M.C."/>
            <person name="Scheuring C."/>
            <person name="Schmidt C.J."/>
            <person name="Schroeder S."/>
            <person name="Searle S.M."/>
            <person name="Smith E.J."/>
            <person name="Smith J."/>
            <person name="Sonstegard T.S."/>
            <person name="Stadler P.F."/>
            <person name="Tafer H."/>
            <person name="Tu Z.J."/>
            <person name="Van Tassell C.P."/>
            <person name="Vilella A.J."/>
            <person name="Williams K.P."/>
            <person name="Yorke J.A."/>
            <person name="Zhang L."/>
            <person name="Zhang H.B."/>
            <person name="Zhang X."/>
            <person name="Zhang Y."/>
            <person name="Reed K.M."/>
        </authorList>
    </citation>
    <scope>NUCLEOTIDE SEQUENCE [LARGE SCALE GENOMIC DNA]</scope>
</reference>
<reference evidence="2" key="3">
    <citation type="submission" date="2025-09" db="UniProtKB">
        <authorList>
            <consortium name="Ensembl"/>
        </authorList>
    </citation>
    <scope>IDENTIFICATION</scope>
</reference>
<dbReference type="Proteomes" id="UP000001645">
    <property type="component" value="Chromosome 26"/>
</dbReference>
<proteinExistence type="predicted"/>
<feature type="region of interest" description="Disordered" evidence="1">
    <location>
        <begin position="1"/>
        <end position="21"/>
    </location>
</feature>
<sequence length="138" mass="15133">QCFERTRSGQTSSESSGDTPLPIWLAPIAAAPGGEVWGASPCTLSPHQQLHNEPAVLLHELPPLLGLRKHREAQNLIERGSLNENRVKTDCFLGEILTCTDFSSWEGALWAPRWVSLASGVVEHPMGLMPRFLFFSGS</sequence>
<name>A0A803YKY9_MELGA</name>
<evidence type="ECO:0000313" key="2">
    <source>
        <dbReference type="Ensembl" id="ENSMGAP00000032437.1"/>
    </source>
</evidence>
<keyword evidence="3" id="KW-1185">Reference proteome</keyword>
<accession>A0A803YKY9</accession>
<dbReference type="InParanoid" id="A0A803YKY9"/>
<evidence type="ECO:0000313" key="3">
    <source>
        <dbReference type="Proteomes" id="UP000001645"/>
    </source>
</evidence>
<dbReference type="Ensembl" id="ENSMGAT00000036111.1">
    <property type="protein sequence ID" value="ENSMGAP00000032437.1"/>
    <property type="gene ID" value="ENSMGAG00000021400.1"/>
</dbReference>
<organism evidence="2 3">
    <name type="scientific">Meleagris gallopavo</name>
    <name type="common">Wild turkey</name>
    <dbReference type="NCBI Taxonomy" id="9103"/>
    <lineage>
        <taxon>Eukaryota</taxon>
        <taxon>Metazoa</taxon>
        <taxon>Chordata</taxon>
        <taxon>Craniata</taxon>
        <taxon>Vertebrata</taxon>
        <taxon>Euteleostomi</taxon>
        <taxon>Archelosauria</taxon>
        <taxon>Archosauria</taxon>
        <taxon>Dinosauria</taxon>
        <taxon>Saurischia</taxon>
        <taxon>Theropoda</taxon>
        <taxon>Coelurosauria</taxon>
        <taxon>Aves</taxon>
        <taxon>Neognathae</taxon>
        <taxon>Galloanserae</taxon>
        <taxon>Galliformes</taxon>
        <taxon>Phasianidae</taxon>
        <taxon>Meleagridinae</taxon>
        <taxon>Meleagris</taxon>
    </lineage>
</organism>
<protein>
    <submittedName>
        <fullName evidence="2">Uncharacterized protein</fullName>
    </submittedName>
</protein>
<evidence type="ECO:0000256" key="1">
    <source>
        <dbReference type="SAM" id="MobiDB-lite"/>
    </source>
</evidence>
<reference evidence="2" key="2">
    <citation type="submission" date="2025-08" db="UniProtKB">
        <authorList>
            <consortium name="Ensembl"/>
        </authorList>
    </citation>
    <scope>IDENTIFICATION</scope>
</reference>
<feature type="compositionally biased region" description="Polar residues" evidence="1">
    <location>
        <begin position="8"/>
        <end position="18"/>
    </location>
</feature>